<dbReference type="EMBL" id="VSDO01000001">
    <property type="protein sequence ID" value="TYA14812.1"/>
    <property type="molecule type" value="Genomic_DNA"/>
</dbReference>
<dbReference type="PANTHER" id="PTHR30337:SF7">
    <property type="entry name" value="PHOSPHOESTERASE"/>
    <property type="match status" value="1"/>
</dbReference>
<dbReference type="PANTHER" id="PTHR30337">
    <property type="entry name" value="COMPONENT OF ATP-DEPENDENT DSDNA EXONUCLEASE"/>
    <property type="match status" value="1"/>
</dbReference>
<comment type="caution">
    <text evidence="3">The sequence shown here is derived from an EMBL/GenBank/DDBJ whole genome shotgun (WGS) entry which is preliminary data.</text>
</comment>
<keyword evidence="3" id="KW-0540">Nuclease</keyword>
<dbReference type="OrthoDB" id="9773856at2"/>
<reference evidence="3 4" key="1">
    <citation type="submission" date="2019-08" db="EMBL/GenBank/DDBJ databases">
        <title>Genome sequencing of Paenibacillus faecis DSM 23593(T).</title>
        <authorList>
            <person name="Kook J.-K."/>
            <person name="Park S.-N."/>
            <person name="Lim Y.K."/>
        </authorList>
    </citation>
    <scope>NUCLEOTIDE SEQUENCE [LARGE SCALE GENOMIC DNA]</scope>
    <source>
        <strain evidence="3 4">DSM 23593</strain>
    </source>
</reference>
<dbReference type="PIRSF" id="PIRSF033091">
    <property type="entry name" value="Pesterase_YhaO"/>
    <property type="match status" value="1"/>
</dbReference>
<evidence type="ECO:0000313" key="3">
    <source>
        <dbReference type="EMBL" id="TYA14812.1"/>
    </source>
</evidence>
<dbReference type="Pfam" id="PF00149">
    <property type="entry name" value="Metallophos"/>
    <property type="match status" value="1"/>
</dbReference>
<dbReference type="InterPro" id="IPR014576">
    <property type="entry name" value="Pesterase_YhaO"/>
</dbReference>
<proteinExistence type="predicted"/>
<accession>A0A5D0CXQ9</accession>
<evidence type="ECO:0000256" key="1">
    <source>
        <dbReference type="ARBA" id="ARBA00022801"/>
    </source>
</evidence>
<keyword evidence="4" id="KW-1185">Reference proteome</keyword>
<dbReference type="InterPro" id="IPR041796">
    <property type="entry name" value="Mre11_N"/>
</dbReference>
<keyword evidence="3" id="KW-0269">Exonuclease</keyword>
<name>A0A5D0CXQ9_9BACL</name>
<feature type="domain" description="Calcineurin-like phosphoesterase" evidence="2">
    <location>
        <begin position="4"/>
        <end position="205"/>
    </location>
</feature>
<gene>
    <name evidence="3" type="ORF">FRY98_03850</name>
</gene>
<dbReference type="AlphaFoldDB" id="A0A5D0CXQ9"/>
<evidence type="ECO:0000259" key="2">
    <source>
        <dbReference type="Pfam" id="PF00149"/>
    </source>
</evidence>
<dbReference type="InterPro" id="IPR029052">
    <property type="entry name" value="Metallo-depent_PP-like"/>
</dbReference>
<dbReference type="Proteomes" id="UP000325218">
    <property type="component" value="Unassembled WGS sequence"/>
</dbReference>
<dbReference type="InterPro" id="IPR004843">
    <property type="entry name" value="Calcineurin-like_PHP"/>
</dbReference>
<evidence type="ECO:0000313" key="4">
    <source>
        <dbReference type="Proteomes" id="UP000325218"/>
    </source>
</evidence>
<dbReference type="GO" id="GO:0004527">
    <property type="term" value="F:exonuclease activity"/>
    <property type="evidence" value="ECO:0007669"/>
    <property type="project" value="UniProtKB-KW"/>
</dbReference>
<organism evidence="3 4">
    <name type="scientific">Paenibacillus faecis</name>
    <dbReference type="NCBI Taxonomy" id="862114"/>
    <lineage>
        <taxon>Bacteria</taxon>
        <taxon>Bacillati</taxon>
        <taxon>Bacillota</taxon>
        <taxon>Bacilli</taxon>
        <taxon>Bacillales</taxon>
        <taxon>Paenibacillaceae</taxon>
        <taxon>Paenibacillus</taxon>
    </lineage>
</organism>
<keyword evidence="1" id="KW-0378">Hydrolase</keyword>
<dbReference type="RefSeq" id="WP_148450406.1">
    <property type="nucleotide sequence ID" value="NZ_VSDO01000001.1"/>
</dbReference>
<dbReference type="InterPro" id="IPR050535">
    <property type="entry name" value="DNA_Repair-Maintenance_Comp"/>
</dbReference>
<protein>
    <submittedName>
        <fullName evidence="3">DNA repair exonuclease</fullName>
    </submittedName>
</protein>
<dbReference type="CDD" id="cd00840">
    <property type="entry name" value="MPP_Mre11_N"/>
    <property type="match status" value="1"/>
</dbReference>
<sequence length="438" mass="48326">MPAFRFIHAADLHLDTPFAGMSGLPDRLRRHLQESTFAALGDLVDLAISSEVDFVVVSGDVYDASESSLRAQLRLQEAWNRLACANIPVYVIHGNHDPLSSSRLRLSLPRNVTVFGGSRPESATAVRRTDGQPVAVVSGISYPTAAVTENTALLFRRDPASPLYHIALLHANVDGQEGHDAYSPCSLKDLRASGYDYWALGHIHKRQILSESPWVVYPGNLQGRSLKETGPKGCYLVEVDDNGETSLHFRELDHVRWTELSIPIGELATEEAWKERVEERMEEVRGDLSGKTGIVRFTFTGRGPLHALLQNGRGGHDLLAELQRRETGRLDADASLPLHSVVWPVGFKAKTGPDIDRARLAEEDSFLGELLRLTDRALSSGDLRDELVDTALTPLMDNRHLRELLKSLGPGERRELIEQAGALAASFLLEEDMRGGSD</sequence>
<dbReference type="SUPFAM" id="SSF56300">
    <property type="entry name" value="Metallo-dependent phosphatases"/>
    <property type="match status" value="1"/>
</dbReference>
<dbReference type="Gene3D" id="3.60.21.10">
    <property type="match status" value="1"/>
</dbReference>